<organism evidence="2 3">
    <name type="scientific">Tessaracoccus flavescens</name>
    <dbReference type="NCBI Taxonomy" id="399497"/>
    <lineage>
        <taxon>Bacteria</taxon>
        <taxon>Bacillati</taxon>
        <taxon>Actinomycetota</taxon>
        <taxon>Actinomycetes</taxon>
        <taxon>Propionibacteriales</taxon>
        <taxon>Propionibacteriaceae</taxon>
        <taxon>Tessaracoccus</taxon>
    </lineage>
</organism>
<dbReference type="InterPro" id="IPR050248">
    <property type="entry name" value="Polysacc_deacetylase_ArnD"/>
</dbReference>
<dbReference type="AlphaFoldDB" id="A0A921JRC1"/>
<name>A0A921JRC1_9ACTN</name>
<sequence>MPSRDEIVERYAGAAPTQWGLEVDGVVLRSSSDAVALTLDACGGPNGSGIDQELIDFLLAEQIPATLFLNGRWIEANPNATRRLVEQELFCIGNHGTRHVPLSVTGQVAYGIPGTDTVAEVYDEIMGNQETLTELLGAAPTFFRPGTAFFDEVAAQIVRDLGLIPVNFDINADAGATFSAAQMQRATSQATAGSIIIGHFNRPD</sequence>
<gene>
    <name evidence="2" type="ORF">K8V15_08325</name>
</gene>
<dbReference type="GO" id="GO:0016810">
    <property type="term" value="F:hydrolase activity, acting on carbon-nitrogen (but not peptide) bonds"/>
    <property type="evidence" value="ECO:0007669"/>
    <property type="project" value="InterPro"/>
</dbReference>
<dbReference type="PANTHER" id="PTHR10587:SF134">
    <property type="entry name" value="SECRETED PROTEIN"/>
    <property type="match status" value="1"/>
</dbReference>
<dbReference type="PANTHER" id="PTHR10587">
    <property type="entry name" value="GLYCOSYL TRANSFERASE-RELATED"/>
    <property type="match status" value="1"/>
</dbReference>
<dbReference type="InterPro" id="IPR011330">
    <property type="entry name" value="Glyco_hydro/deAcase_b/a-brl"/>
</dbReference>
<dbReference type="EMBL" id="DYZF01000208">
    <property type="protein sequence ID" value="HJE51967.1"/>
    <property type="molecule type" value="Genomic_DNA"/>
</dbReference>
<evidence type="ECO:0000313" key="2">
    <source>
        <dbReference type="EMBL" id="HJE51967.1"/>
    </source>
</evidence>
<dbReference type="Gene3D" id="3.20.20.370">
    <property type="entry name" value="Glycoside hydrolase/deacetylase"/>
    <property type="match status" value="1"/>
</dbReference>
<protein>
    <submittedName>
        <fullName evidence="2">Polysaccharide deacetylase family protein</fullName>
    </submittedName>
</protein>
<comment type="caution">
    <text evidence="2">The sequence shown here is derived from an EMBL/GenBank/DDBJ whole genome shotgun (WGS) entry which is preliminary data.</text>
</comment>
<reference evidence="2" key="1">
    <citation type="journal article" date="2021" name="PeerJ">
        <title>Extensive microbial diversity within the chicken gut microbiome revealed by metagenomics and culture.</title>
        <authorList>
            <person name="Gilroy R."/>
            <person name="Ravi A."/>
            <person name="Getino M."/>
            <person name="Pursley I."/>
            <person name="Horton D.L."/>
            <person name="Alikhan N.F."/>
            <person name="Baker D."/>
            <person name="Gharbi K."/>
            <person name="Hall N."/>
            <person name="Watson M."/>
            <person name="Adriaenssens E.M."/>
            <person name="Foster-Nyarko E."/>
            <person name="Jarju S."/>
            <person name="Secka A."/>
            <person name="Antonio M."/>
            <person name="Oren A."/>
            <person name="Chaudhuri R.R."/>
            <person name="La Ragione R."/>
            <person name="Hildebrand F."/>
            <person name="Pallen M.J."/>
        </authorList>
    </citation>
    <scope>NUCLEOTIDE SEQUENCE</scope>
    <source>
        <strain evidence="2">ChiGjej3B3-7470</strain>
    </source>
</reference>
<dbReference type="PROSITE" id="PS51677">
    <property type="entry name" value="NODB"/>
    <property type="match status" value="1"/>
</dbReference>
<dbReference type="SUPFAM" id="SSF88713">
    <property type="entry name" value="Glycoside hydrolase/deacetylase"/>
    <property type="match status" value="1"/>
</dbReference>
<dbReference type="GO" id="GO:0005975">
    <property type="term" value="P:carbohydrate metabolic process"/>
    <property type="evidence" value="ECO:0007669"/>
    <property type="project" value="InterPro"/>
</dbReference>
<feature type="domain" description="NodB homology" evidence="1">
    <location>
        <begin position="33"/>
        <end position="204"/>
    </location>
</feature>
<accession>A0A921JRC1</accession>
<dbReference type="Proteomes" id="UP000712713">
    <property type="component" value="Unassembled WGS sequence"/>
</dbReference>
<feature type="non-terminal residue" evidence="2">
    <location>
        <position position="204"/>
    </location>
</feature>
<proteinExistence type="predicted"/>
<evidence type="ECO:0000313" key="3">
    <source>
        <dbReference type="Proteomes" id="UP000712713"/>
    </source>
</evidence>
<evidence type="ECO:0000259" key="1">
    <source>
        <dbReference type="PROSITE" id="PS51677"/>
    </source>
</evidence>
<dbReference type="InterPro" id="IPR002509">
    <property type="entry name" value="NODB_dom"/>
</dbReference>
<reference evidence="2" key="2">
    <citation type="submission" date="2021-09" db="EMBL/GenBank/DDBJ databases">
        <authorList>
            <person name="Gilroy R."/>
        </authorList>
    </citation>
    <scope>NUCLEOTIDE SEQUENCE</scope>
    <source>
        <strain evidence="2">ChiGjej3B3-7470</strain>
    </source>
</reference>
<dbReference type="Pfam" id="PF01522">
    <property type="entry name" value="Polysacc_deac_1"/>
    <property type="match status" value="1"/>
</dbReference>